<keyword evidence="13" id="KW-0812">Transmembrane</keyword>
<name>A0AAN0SFK5_9VIBR</name>
<comment type="subunit">
    <text evidence="10">At low DSF concentrations, interacts with RpfF.</text>
</comment>
<evidence type="ECO:0000259" key="15">
    <source>
        <dbReference type="PROSITE" id="PS50110"/>
    </source>
</evidence>
<dbReference type="CDD" id="cd17546">
    <property type="entry name" value="REC_hyHK_CKI1_RcsC-like"/>
    <property type="match status" value="1"/>
</dbReference>
<dbReference type="InterPro" id="IPR005467">
    <property type="entry name" value="His_kinase_dom"/>
</dbReference>
<evidence type="ECO:0000256" key="10">
    <source>
        <dbReference type="ARBA" id="ARBA00064003"/>
    </source>
</evidence>
<keyword evidence="8" id="KW-0067">ATP-binding</keyword>
<dbReference type="PANTHER" id="PTHR45339">
    <property type="entry name" value="HYBRID SIGNAL TRANSDUCTION HISTIDINE KINASE J"/>
    <property type="match status" value="1"/>
</dbReference>
<dbReference type="InterPro" id="IPR004358">
    <property type="entry name" value="Sig_transdc_His_kin-like_C"/>
</dbReference>
<keyword evidence="5" id="KW-0547">Nucleotide-binding</keyword>
<evidence type="ECO:0000256" key="9">
    <source>
        <dbReference type="ARBA" id="ARBA00023012"/>
    </source>
</evidence>
<keyword evidence="7" id="KW-0378">Hydrolase</keyword>
<evidence type="ECO:0000256" key="5">
    <source>
        <dbReference type="ARBA" id="ARBA00022741"/>
    </source>
</evidence>
<dbReference type="Gene3D" id="6.10.340.10">
    <property type="match status" value="1"/>
</dbReference>
<keyword evidence="4" id="KW-0808">Transferase</keyword>
<evidence type="ECO:0000256" key="6">
    <source>
        <dbReference type="ARBA" id="ARBA00022777"/>
    </source>
</evidence>
<dbReference type="GO" id="GO:0000155">
    <property type="term" value="F:phosphorelay sensor kinase activity"/>
    <property type="evidence" value="ECO:0007669"/>
    <property type="project" value="InterPro"/>
</dbReference>
<evidence type="ECO:0000256" key="3">
    <source>
        <dbReference type="ARBA" id="ARBA00022553"/>
    </source>
</evidence>
<organism evidence="16 17">
    <name type="scientific">Vibrio coralliilyticus</name>
    <dbReference type="NCBI Taxonomy" id="190893"/>
    <lineage>
        <taxon>Bacteria</taxon>
        <taxon>Pseudomonadati</taxon>
        <taxon>Pseudomonadota</taxon>
        <taxon>Gammaproteobacteria</taxon>
        <taxon>Vibrionales</taxon>
        <taxon>Vibrionaceae</taxon>
        <taxon>Vibrio</taxon>
    </lineage>
</organism>
<dbReference type="Pfam" id="PF00512">
    <property type="entry name" value="HisKA"/>
    <property type="match status" value="1"/>
</dbReference>
<sequence length="882" mass="98670">MLLTNISIKSRLLILCLIPTLVIILFTANTVVHIQDRLHSYAVINEKNQTLRHLSAFSRYVYEALALRIEGQSAAIALGMAQQSLNSITSVTHAEEHVSGSMSQSDHTLSYIEELNELLPELATVSSHGSLELGRLIYAVLYDLYSDVQFIESHSTELKVHKLDLVLSDLSWLYFWMEQEAWLAQEIKGIRLSYAEYATEYFKISERQQFYLDKFINLGADSDQINTLLNIFASRDFQRGSYYKQHMLLNEGSRGRLGDFALAIEQRNALVEKQLGLFSSKLHEELQSSIQRSENTLLVIAIGGFIVFSVMFFWGTSTLYRINSKLAKILAVMGSMRNSGSTELVSVDGKDEFSKFAQNINYLIQAQKDHERDLVVAKENAEAANQAKSVFLANMSHEIRTPLNGIIGMTEILSDSRLNSLQKDILSDIDVSSHALLVLINDILDLSKIESGNLTLSPSHADVREAVFEAMNMVSTKALKQQVELRATLSPDIPDSLYIDEFRFKQILMNLLSNAVKFTQDGSVSVVVKLMNEGEKAYLHCSVVDTGVGINEEKLEEIFEPFTQEDGSITRRYGGTGLGLAICRQIAELMGGSITASSTPGLGSRFSFVIPAHSVVEASKDKAKGKALFIVNDSKYESLIKSEAERFGLAVTAAESTNEVTMLDEQFDLIFYCYHPHHSSRRDLASLRARFNFSEIIGLQHHLFMLPDAEALVSSNLTLPFLGSRFEAAIIKALNSIQINTSYSDNERPRPYPINESRCVLIVEDNLMNQKIASFFLSKVGMNYQIASNGAEAVNMFQSGQLYTAILMDCMMPVMDGLTATRSIRKWETEQGRGRTPIIALTASVLPEEIDSCFEAGMDAYLPKPYKSQQLFDTFERLHVVL</sequence>
<dbReference type="GO" id="GO:0005524">
    <property type="term" value="F:ATP binding"/>
    <property type="evidence" value="ECO:0007669"/>
    <property type="project" value="UniProtKB-KW"/>
</dbReference>
<evidence type="ECO:0000256" key="2">
    <source>
        <dbReference type="ARBA" id="ARBA00012438"/>
    </source>
</evidence>
<feature type="domain" description="Histidine kinase" evidence="14">
    <location>
        <begin position="394"/>
        <end position="614"/>
    </location>
</feature>
<dbReference type="InterPro" id="IPR003594">
    <property type="entry name" value="HATPase_dom"/>
</dbReference>
<evidence type="ECO:0000313" key="16">
    <source>
        <dbReference type="EMBL" id="AIW21684.1"/>
    </source>
</evidence>
<dbReference type="InterPro" id="IPR003661">
    <property type="entry name" value="HisK_dim/P_dom"/>
</dbReference>
<evidence type="ECO:0000256" key="4">
    <source>
        <dbReference type="ARBA" id="ARBA00022679"/>
    </source>
</evidence>
<dbReference type="Gene3D" id="3.30.565.10">
    <property type="entry name" value="Histidine kinase-like ATPase, C-terminal domain"/>
    <property type="match status" value="1"/>
</dbReference>
<protein>
    <recommendedName>
        <fullName evidence="11">Sensory/regulatory protein RpfC</fullName>
        <ecNumber evidence="2">2.7.13.3</ecNumber>
    </recommendedName>
</protein>
<evidence type="ECO:0000256" key="11">
    <source>
        <dbReference type="ARBA" id="ARBA00068150"/>
    </source>
</evidence>
<feature type="transmembrane region" description="Helical" evidence="13">
    <location>
        <begin position="12"/>
        <end position="32"/>
    </location>
</feature>
<comment type="catalytic activity">
    <reaction evidence="1">
        <text>ATP + protein L-histidine = ADP + protein N-phospho-L-histidine.</text>
        <dbReference type="EC" id="2.7.13.3"/>
    </reaction>
</comment>
<dbReference type="PROSITE" id="PS50109">
    <property type="entry name" value="HIS_KIN"/>
    <property type="match status" value="1"/>
</dbReference>
<dbReference type="Pfam" id="PF02518">
    <property type="entry name" value="HATPase_c"/>
    <property type="match status" value="1"/>
</dbReference>
<evidence type="ECO:0000313" key="17">
    <source>
        <dbReference type="Proteomes" id="UP000030081"/>
    </source>
</evidence>
<accession>A0AAN0SFK5</accession>
<dbReference type="Proteomes" id="UP000030081">
    <property type="component" value="Chromosome 2"/>
</dbReference>
<dbReference type="Gene3D" id="3.40.50.2300">
    <property type="match status" value="1"/>
</dbReference>
<feature type="transmembrane region" description="Helical" evidence="13">
    <location>
        <begin position="296"/>
        <end position="315"/>
    </location>
</feature>
<evidence type="ECO:0000256" key="8">
    <source>
        <dbReference type="ARBA" id="ARBA00022840"/>
    </source>
</evidence>
<evidence type="ECO:0000256" key="1">
    <source>
        <dbReference type="ARBA" id="ARBA00000085"/>
    </source>
</evidence>
<keyword evidence="3 12" id="KW-0597">Phosphoprotein</keyword>
<dbReference type="RefSeq" id="WP_043010610.1">
    <property type="nucleotide sequence ID" value="NZ_CP009618.1"/>
</dbReference>
<dbReference type="PANTHER" id="PTHR45339:SF1">
    <property type="entry name" value="HYBRID SIGNAL TRANSDUCTION HISTIDINE KINASE J"/>
    <property type="match status" value="1"/>
</dbReference>
<gene>
    <name evidence="16" type="ORF">IX92_22110</name>
</gene>
<dbReference type="AlphaFoldDB" id="A0AAN0SFK5"/>
<dbReference type="InterPro" id="IPR036097">
    <property type="entry name" value="HisK_dim/P_sf"/>
</dbReference>
<dbReference type="InterPro" id="IPR001789">
    <property type="entry name" value="Sig_transdc_resp-reg_receiver"/>
</dbReference>
<dbReference type="KEGG" id="vcy:IX92_22110"/>
<dbReference type="SMART" id="SM00448">
    <property type="entry name" value="REC"/>
    <property type="match status" value="1"/>
</dbReference>
<dbReference type="Gene3D" id="1.10.287.130">
    <property type="match status" value="1"/>
</dbReference>
<reference evidence="16 17" key="1">
    <citation type="submission" date="2014-10" db="EMBL/GenBank/DDBJ databases">
        <title>The Complete Genome Sequence for the Shellfish Pathogen Vibrio coralliilyticus RE98 Isolated from a Shellfish Hatchery.</title>
        <authorList>
            <person name="Richards G.P."/>
            <person name="Bono J.L."/>
            <person name="Watson M.A."/>
            <person name="Needleman D.S."/>
        </authorList>
    </citation>
    <scope>NUCLEOTIDE SEQUENCE [LARGE SCALE GENOMIC DNA]</scope>
    <source>
        <strain evidence="16 17">RE98</strain>
    </source>
</reference>
<dbReference type="SUPFAM" id="SSF47384">
    <property type="entry name" value="Homodimeric domain of signal transducing histidine kinase"/>
    <property type="match status" value="1"/>
</dbReference>
<dbReference type="InterPro" id="IPR011006">
    <property type="entry name" value="CheY-like_superfamily"/>
</dbReference>
<keyword evidence="17" id="KW-1185">Reference proteome</keyword>
<keyword evidence="9" id="KW-0902">Two-component regulatory system</keyword>
<dbReference type="PRINTS" id="PR00344">
    <property type="entry name" value="BCTRLSENSOR"/>
</dbReference>
<dbReference type="EC" id="2.7.13.3" evidence="2"/>
<dbReference type="EMBL" id="CP009618">
    <property type="protein sequence ID" value="AIW21684.1"/>
    <property type="molecule type" value="Genomic_DNA"/>
</dbReference>
<evidence type="ECO:0000256" key="7">
    <source>
        <dbReference type="ARBA" id="ARBA00022801"/>
    </source>
</evidence>
<evidence type="ECO:0000259" key="14">
    <source>
        <dbReference type="PROSITE" id="PS50109"/>
    </source>
</evidence>
<dbReference type="SMART" id="SM00388">
    <property type="entry name" value="HisKA"/>
    <property type="match status" value="1"/>
</dbReference>
<feature type="domain" description="Response regulatory" evidence="15">
    <location>
        <begin position="759"/>
        <end position="879"/>
    </location>
</feature>
<dbReference type="CDD" id="cd00082">
    <property type="entry name" value="HisKA"/>
    <property type="match status" value="1"/>
</dbReference>
<proteinExistence type="predicted"/>
<dbReference type="FunFam" id="3.30.565.10:FF:000010">
    <property type="entry name" value="Sensor histidine kinase RcsC"/>
    <property type="match status" value="1"/>
</dbReference>
<dbReference type="GO" id="GO:0016787">
    <property type="term" value="F:hydrolase activity"/>
    <property type="evidence" value="ECO:0007669"/>
    <property type="project" value="UniProtKB-KW"/>
</dbReference>
<keyword evidence="13" id="KW-0472">Membrane</keyword>
<dbReference type="FunFam" id="1.10.287.130:FF:000002">
    <property type="entry name" value="Two-component osmosensing histidine kinase"/>
    <property type="match status" value="1"/>
</dbReference>
<dbReference type="SMART" id="SM00387">
    <property type="entry name" value="HATPase_c"/>
    <property type="match status" value="1"/>
</dbReference>
<dbReference type="SUPFAM" id="SSF52172">
    <property type="entry name" value="CheY-like"/>
    <property type="match status" value="1"/>
</dbReference>
<evidence type="ECO:0000256" key="12">
    <source>
        <dbReference type="PROSITE-ProRule" id="PRU00169"/>
    </source>
</evidence>
<dbReference type="PROSITE" id="PS50110">
    <property type="entry name" value="RESPONSE_REGULATORY"/>
    <property type="match status" value="1"/>
</dbReference>
<feature type="modified residue" description="4-aspartylphosphate" evidence="12">
    <location>
        <position position="809"/>
    </location>
</feature>
<evidence type="ECO:0000256" key="13">
    <source>
        <dbReference type="SAM" id="Phobius"/>
    </source>
</evidence>
<keyword evidence="6 16" id="KW-0418">Kinase</keyword>
<keyword evidence="13" id="KW-1133">Transmembrane helix</keyword>
<dbReference type="SUPFAM" id="SSF55874">
    <property type="entry name" value="ATPase domain of HSP90 chaperone/DNA topoisomerase II/histidine kinase"/>
    <property type="match status" value="1"/>
</dbReference>
<dbReference type="InterPro" id="IPR036890">
    <property type="entry name" value="HATPase_C_sf"/>
</dbReference>
<dbReference type="CDD" id="cd16922">
    <property type="entry name" value="HATPase_EvgS-ArcB-TorS-like"/>
    <property type="match status" value="1"/>
</dbReference>
<dbReference type="Pfam" id="PF00072">
    <property type="entry name" value="Response_reg"/>
    <property type="match status" value="1"/>
</dbReference>